<evidence type="ECO:0000313" key="2">
    <source>
        <dbReference type="Proteomes" id="UP001066276"/>
    </source>
</evidence>
<proteinExistence type="predicted"/>
<dbReference type="EMBL" id="JANPWB010000003">
    <property type="protein sequence ID" value="KAJ1204165.1"/>
    <property type="molecule type" value="Genomic_DNA"/>
</dbReference>
<reference evidence="1" key="1">
    <citation type="journal article" date="2022" name="bioRxiv">
        <title>Sequencing and chromosome-scale assembly of the giantPleurodeles waltlgenome.</title>
        <authorList>
            <person name="Brown T."/>
            <person name="Elewa A."/>
            <person name="Iarovenko S."/>
            <person name="Subramanian E."/>
            <person name="Araus A.J."/>
            <person name="Petzold A."/>
            <person name="Susuki M."/>
            <person name="Suzuki K.-i.T."/>
            <person name="Hayashi T."/>
            <person name="Toyoda A."/>
            <person name="Oliveira C."/>
            <person name="Osipova E."/>
            <person name="Leigh N.D."/>
            <person name="Simon A."/>
            <person name="Yun M.H."/>
        </authorList>
    </citation>
    <scope>NUCLEOTIDE SEQUENCE</scope>
    <source>
        <strain evidence="1">20211129_DDA</strain>
        <tissue evidence="1">Liver</tissue>
    </source>
</reference>
<gene>
    <name evidence="1" type="ORF">NDU88_007946</name>
</gene>
<accession>A0AAV7VVU5</accession>
<comment type="caution">
    <text evidence="1">The sequence shown here is derived from an EMBL/GenBank/DDBJ whole genome shotgun (WGS) entry which is preliminary data.</text>
</comment>
<dbReference type="AlphaFoldDB" id="A0AAV7VVU5"/>
<organism evidence="1 2">
    <name type="scientific">Pleurodeles waltl</name>
    <name type="common">Iberian ribbed newt</name>
    <dbReference type="NCBI Taxonomy" id="8319"/>
    <lineage>
        <taxon>Eukaryota</taxon>
        <taxon>Metazoa</taxon>
        <taxon>Chordata</taxon>
        <taxon>Craniata</taxon>
        <taxon>Vertebrata</taxon>
        <taxon>Euteleostomi</taxon>
        <taxon>Amphibia</taxon>
        <taxon>Batrachia</taxon>
        <taxon>Caudata</taxon>
        <taxon>Salamandroidea</taxon>
        <taxon>Salamandridae</taxon>
        <taxon>Pleurodelinae</taxon>
        <taxon>Pleurodeles</taxon>
    </lineage>
</organism>
<keyword evidence="2" id="KW-1185">Reference proteome</keyword>
<sequence>MQNVGRGLAAGQDGQHLVRLCRAAGRLSRLFPLQAVLVRADGGTAPGEFCHYPGRGGDPRSGPLLWPRLARGDLVADRCSELLPAIVLCREREKCWRPDRRLEQATASVDFAASRPSWPCGPCGFGDIGIACAQAGARGVERGLAADHPEERRNWLSE</sequence>
<name>A0AAV7VVU5_PLEWA</name>
<evidence type="ECO:0000313" key="1">
    <source>
        <dbReference type="EMBL" id="KAJ1204165.1"/>
    </source>
</evidence>
<dbReference type="Proteomes" id="UP001066276">
    <property type="component" value="Chromosome 2_1"/>
</dbReference>
<protein>
    <submittedName>
        <fullName evidence="1">Uncharacterized protein</fullName>
    </submittedName>
</protein>